<keyword evidence="2" id="KW-0732">Signal</keyword>
<dbReference type="Pfam" id="PF13884">
    <property type="entry name" value="Peptidase_S74"/>
    <property type="match status" value="1"/>
</dbReference>
<name>A0ABS7Z5M7_9SPHI</name>
<protein>
    <submittedName>
        <fullName evidence="4">Tail fiber domain-containing protein</fullName>
    </submittedName>
</protein>
<comment type="caution">
    <text evidence="4">The sequence shown here is derived from an EMBL/GenBank/DDBJ whole genome shotgun (WGS) entry which is preliminary data.</text>
</comment>
<dbReference type="RefSeq" id="WP_225553308.1">
    <property type="nucleotide sequence ID" value="NZ_JADEYP010000017.1"/>
</dbReference>
<evidence type="ECO:0000259" key="3">
    <source>
        <dbReference type="Pfam" id="PF13884"/>
    </source>
</evidence>
<gene>
    <name evidence="4" type="ORF">IPZ78_10120</name>
</gene>
<feature type="coiled-coil region" evidence="1">
    <location>
        <begin position="109"/>
        <end position="136"/>
    </location>
</feature>
<evidence type="ECO:0000256" key="1">
    <source>
        <dbReference type="SAM" id="Coils"/>
    </source>
</evidence>
<dbReference type="EMBL" id="JADEYP010000017">
    <property type="protein sequence ID" value="MCA5005506.1"/>
    <property type="molecule type" value="Genomic_DNA"/>
</dbReference>
<sequence>MTLRSIVILGAIMGIVHTVNAQQLTEKELKVNVETISQPFAVINNLEPITFNYNTDKFKAFELPKSKQYGFTAENAAPEVVKTQSKIYKSGKNATKTVKYDEVNNENLIPVLVAAIKEQQAELEALRKELNELKNSKK</sequence>
<evidence type="ECO:0000313" key="4">
    <source>
        <dbReference type="EMBL" id="MCA5005506.1"/>
    </source>
</evidence>
<dbReference type="InterPro" id="IPR030392">
    <property type="entry name" value="S74_ICA"/>
</dbReference>
<organism evidence="4 5">
    <name type="scientific">Sphingobacterium bovistauri</name>
    <dbReference type="NCBI Taxonomy" id="2781959"/>
    <lineage>
        <taxon>Bacteria</taxon>
        <taxon>Pseudomonadati</taxon>
        <taxon>Bacteroidota</taxon>
        <taxon>Sphingobacteriia</taxon>
        <taxon>Sphingobacteriales</taxon>
        <taxon>Sphingobacteriaceae</taxon>
        <taxon>Sphingobacterium</taxon>
    </lineage>
</organism>
<feature type="chain" id="PRO_5046898914" evidence="2">
    <location>
        <begin position="22"/>
        <end position="138"/>
    </location>
</feature>
<feature type="signal peptide" evidence="2">
    <location>
        <begin position="1"/>
        <end position="21"/>
    </location>
</feature>
<keyword evidence="1" id="KW-0175">Coiled coil</keyword>
<evidence type="ECO:0000256" key="2">
    <source>
        <dbReference type="SAM" id="SignalP"/>
    </source>
</evidence>
<dbReference type="Proteomes" id="UP001165302">
    <property type="component" value="Unassembled WGS sequence"/>
</dbReference>
<reference evidence="4" key="1">
    <citation type="submission" date="2020-10" db="EMBL/GenBank/DDBJ databases">
        <authorList>
            <person name="Lu T."/>
            <person name="Wang Q."/>
            <person name="Han X."/>
        </authorList>
    </citation>
    <scope>NUCLEOTIDE SEQUENCE</scope>
    <source>
        <strain evidence="4">WQ 366</strain>
    </source>
</reference>
<feature type="domain" description="Peptidase S74" evidence="3">
    <location>
        <begin position="27"/>
        <end position="76"/>
    </location>
</feature>
<proteinExistence type="predicted"/>
<evidence type="ECO:0000313" key="5">
    <source>
        <dbReference type="Proteomes" id="UP001165302"/>
    </source>
</evidence>
<accession>A0ABS7Z5M7</accession>
<keyword evidence="5" id="KW-1185">Reference proteome</keyword>